<reference evidence="1 2" key="1">
    <citation type="submission" date="2019-12" db="EMBL/GenBank/DDBJ databases">
        <title>A genome sequence resource for the geographically widespread anthracnose pathogen Colletotrichum asianum.</title>
        <authorList>
            <person name="Meng Y."/>
        </authorList>
    </citation>
    <scope>NUCLEOTIDE SEQUENCE [LARGE SCALE GENOMIC DNA]</scope>
    <source>
        <strain evidence="1 2">ICMP 18580</strain>
    </source>
</reference>
<name>A0A8H3ZI13_9PEZI</name>
<dbReference type="Proteomes" id="UP000434172">
    <property type="component" value="Unassembled WGS sequence"/>
</dbReference>
<evidence type="ECO:0000313" key="2">
    <source>
        <dbReference type="Proteomes" id="UP000434172"/>
    </source>
</evidence>
<accession>A0A8H3ZI13</accession>
<keyword evidence="2" id="KW-1185">Reference proteome</keyword>
<gene>
    <name evidence="1" type="ORF">GQ607_016104</name>
</gene>
<protein>
    <submittedName>
        <fullName evidence="1">Uncharacterized protein</fullName>
    </submittedName>
</protein>
<sequence length="68" mass="7300">MALMEEELRDVSLPHRRSAPPLNIPYAKVKPCCGGSANNTVVEVIRASAGERKPGLNMLSAMSSPYST</sequence>
<evidence type="ECO:0000313" key="1">
    <source>
        <dbReference type="EMBL" id="KAF0316687.1"/>
    </source>
</evidence>
<organism evidence="1 2">
    <name type="scientific">Colletotrichum asianum</name>
    <dbReference type="NCBI Taxonomy" id="702518"/>
    <lineage>
        <taxon>Eukaryota</taxon>
        <taxon>Fungi</taxon>
        <taxon>Dikarya</taxon>
        <taxon>Ascomycota</taxon>
        <taxon>Pezizomycotina</taxon>
        <taxon>Sordariomycetes</taxon>
        <taxon>Hypocreomycetidae</taxon>
        <taxon>Glomerellales</taxon>
        <taxon>Glomerellaceae</taxon>
        <taxon>Colletotrichum</taxon>
        <taxon>Colletotrichum gloeosporioides species complex</taxon>
    </lineage>
</organism>
<comment type="caution">
    <text evidence="1">The sequence shown here is derived from an EMBL/GenBank/DDBJ whole genome shotgun (WGS) entry which is preliminary data.</text>
</comment>
<dbReference type="AlphaFoldDB" id="A0A8H3ZI13"/>
<proteinExistence type="predicted"/>
<dbReference type="EMBL" id="WOWK01000151">
    <property type="protein sequence ID" value="KAF0316687.1"/>
    <property type="molecule type" value="Genomic_DNA"/>
</dbReference>